<keyword evidence="3 6" id="KW-0812">Transmembrane</keyword>
<dbReference type="HOGENOM" id="CLU_2368514_0_0_9"/>
<evidence type="ECO:0000256" key="5">
    <source>
        <dbReference type="ARBA" id="ARBA00023136"/>
    </source>
</evidence>
<keyword evidence="8" id="KW-1185">Reference proteome</keyword>
<accession>R2S804</accession>
<dbReference type="RefSeq" id="WP_010757974.1">
    <property type="nucleotide sequence ID" value="NZ_ASWD01000001.1"/>
</dbReference>
<dbReference type="AlphaFoldDB" id="R2S804"/>
<dbReference type="PATRIC" id="fig|1158607.3.peg.2973"/>
<keyword evidence="2" id="KW-1003">Cell membrane</keyword>
<proteinExistence type="predicted"/>
<dbReference type="EMBL" id="AJAQ01000033">
    <property type="protein sequence ID" value="EOH91690.1"/>
    <property type="molecule type" value="Genomic_DNA"/>
</dbReference>
<gene>
    <name evidence="7" type="ORF">UAU_02992</name>
</gene>
<feature type="transmembrane region" description="Helical" evidence="6">
    <location>
        <begin position="12"/>
        <end position="34"/>
    </location>
</feature>
<evidence type="ECO:0000256" key="2">
    <source>
        <dbReference type="ARBA" id="ARBA00022475"/>
    </source>
</evidence>
<dbReference type="Pfam" id="PF04277">
    <property type="entry name" value="OAD_gamma"/>
    <property type="match status" value="1"/>
</dbReference>
<dbReference type="Proteomes" id="UP000013782">
    <property type="component" value="Unassembled WGS sequence"/>
</dbReference>
<name>R2S804_9ENTE</name>
<evidence type="ECO:0000256" key="4">
    <source>
        <dbReference type="ARBA" id="ARBA00022989"/>
    </source>
</evidence>
<keyword evidence="5 6" id="KW-0472">Membrane</keyword>
<dbReference type="GO" id="GO:0005886">
    <property type="term" value="C:plasma membrane"/>
    <property type="evidence" value="ECO:0007669"/>
    <property type="project" value="UniProtKB-SubCell"/>
</dbReference>
<comment type="caution">
    <text evidence="7">The sequence shown here is derived from an EMBL/GenBank/DDBJ whole genome shotgun (WGS) entry which is preliminary data.</text>
</comment>
<dbReference type="GO" id="GO:0036376">
    <property type="term" value="P:sodium ion export across plasma membrane"/>
    <property type="evidence" value="ECO:0007669"/>
    <property type="project" value="InterPro"/>
</dbReference>
<keyword evidence="4 6" id="KW-1133">Transmembrane helix</keyword>
<sequence>MEFNLMNSLELTVVAMVIVFLVLTGLMLLMQVTAKFAQMIEKKAVPEVSAPAVTVKENLAHDEELERVAVLVALAEAAQENANKHYEIEEIKRIK</sequence>
<evidence type="ECO:0000256" key="6">
    <source>
        <dbReference type="SAM" id="Phobius"/>
    </source>
</evidence>
<dbReference type="STRING" id="160454.RV10_GL001479"/>
<comment type="subcellular location">
    <subcellularLocation>
        <location evidence="1">Cell membrane</location>
    </subcellularLocation>
</comment>
<evidence type="ECO:0000313" key="8">
    <source>
        <dbReference type="Proteomes" id="UP000013782"/>
    </source>
</evidence>
<evidence type="ECO:0000313" key="7">
    <source>
        <dbReference type="EMBL" id="EOH91690.1"/>
    </source>
</evidence>
<dbReference type="GO" id="GO:0015081">
    <property type="term" value="F:sodium ion transmembrane transporter activity"/>
    <property type="evidence" value="ECO:0007669"/>
    <property type="project" value="InterPro"/>
</dbReference>
<dbReference type="eggNOG" id="ENOG502ZDTB">
    <property type="taxonomic scope" value="Bacteria"/>
</dbReference>
<protein>
    <submittedName>
        <fullName evidence="7">Uncharacterized protein</fullName>
    </submittedName>
</protein>
<reference evidence="7 8" key="1">
    <citation type="submission" date="2013-02" db="EMBL/GenBank/DDBJ databases">
        <title>The Genome Sequence of Enterococcus pallens BAA-351.</title>
        <authorList>
            <consortium name="The Broad Institute Genome Sequencing Platform"/>
            <consortium name="The Broad Institute Genome Sequencing Center for Infectious Disease"/>
            <person name="Earl A.M."/>
            <person name="Gilmore M.S."/>
            <person name="Lebreton F."/>
            <person name="Walker B."/>
            <person name="Young S.K."/>
            <person name="Zeng Q."/>
            <person name="Gargeya S."/>
            <person name="Fitzgerald M."/>
            <person name="Haas B."/>
            <person name="Abouelleil A."/>
            <person name="Alvarado L."/>
            <person name="Arachchi H.M."/>
            <person name="Berlin A.M."/>
            <person name="Chapman S.B."/>
            <person name="Dewar J."/>
            <person name="Goldberg J."/>
            <person name="Griggs A."/>
            <person name="Gujja S."/>
            <person name="Hansen M."/>
            <person name="Howarth C."/>
            <person name="Imamovic A."/>
            <person name="Larimer J."/>
            <person name="McCowan C."/>
            <person name="Murphy C."/>
            <person name="Neiman D."/>
            <person name="Pearson M."/>
            <person name="Priest M."/>
            <person name="Roberts A."/>
            <person name="Saif S."/>
            <person name="Shea T."/>
            <person name="Sisk P."/>
            <person name="Sykes S."/>
            <person name="Wortman J."/>
            <person name="Nusbaum C."/>
            <person name="Birren B."/>
        </authorList>
    </citation>
    <scope>NUCLEOTIDE SEQUENCE [LARGE SCALE GENOMIC DNA]</scope>
    <source>
        <strain evidence="7 8">ATCC BAA-351</strain>
    </source>
</reference>
<organism evidence="7 8">
    <name type="scientific">Enterococcus pallens ATCC BAA-351</name>
    <dbReference type="NCBI Taxonomy" id="1158607"/>
    <lineage>
        <taxon>Bacteria</taxon>
        <taxon>Bacillati</taxon>
        <taxon>Bacillota</taxon>
        <taxon>Bacilli</taxon>
        <taxon>Lactobacillales</taxon>
        <taxon>Enterococcaceae</taxon>
        <taxon>Enterococcus</taxon>
    </lineage>
</organism>
<dbReference type="InterPro" id="IPR005899">
    <property type="entry name" value="Na_pump_deCOase"/>
</dbReference>
<evidence type="ECO:0000256" key="3">
    <source>
        <dbReference type="ARBA" id="ARBA00022692"/>
    </source>
</evidence>
<evidence type="ECO:0000256" key="1">
    <source>
        <dbReference type="ARBA" id="ARBA00004236"/>
    </source>
</evidence>